<dbReference type="EMBL" id="BK015467">
    <property type="protein sequence ID" value="DAE08325.1"/>
    <property type="molecule type" value="Genomic_DNA"/>
</dbReference>
<proteinExistence type="predicted"/>
<name>A0A8S5PP70_9CAUD</name>
<sequence length="31" mass="3601">MRDSKNKNGIFMLHTTYVTSNGGFSCYIQRM</sequence>
<accession>A0A8S5PP70</accession>
<evidence type="ECO:0000313" key="1">
    <source>
        <dbReference type="EMBL" id="DAE08325.1"/>
    </source>
</evidence>
<organism evidence="1">
    <name type="scientific">Siphoviridae sp. ctnsL8</name>
    <dbReference type="NCBI Taxonomy" id="2825666"/>
    <lineage>
        <taxon>Viruses</taxon>
        <taxon>Duplodnaviria</taxon>
        <taxon>Heunggongvirae</taxon>
        <taxon>Uroviricota</taxon>
        <taxon>Caudoviricetes</taxon>
    </lineage>
</organism>
<reference evidence="1" key="1">
    <citation type="journal article" date="2021" name="Proc. Natl. Acad. Sci. U.S.A.">
        <title>A Catalog of Tens of Thousands of Viruses from Human Metagenomes Reveals Hidden Associations with Chronic Diseases.</title>
        <authorList>
            <person name="Tisza M.J."/>
            <person name="Buck C.B."/>
        </authorList>
    </citation>
    <scope>NUCLEOTIDE SEQUENCE</scope>
    <source>
        <strain evidence="1">CtnsL8</strain>
    </source>
</reference>
<dbReference type="PROSITE" id="PS51257">
    <property type="entry name" value="PROKAR_LIPOPROTEIN"/>
    <property type="match status" value="1"/>
</dbReference>
<protein>
    <submittedName>
        <fullName evidence="1">Uncharacterized protein</fullName>
    </submittedName>
</protein>